<evidence type="ECO:0000256" key="4">
    <source>
        <dbReference type="ARBA" id="ARBA00022777"/>
    </source>
</evidence>
<keyword evidence="8" id="KW-0472">Membrane</keyword>
<feature type="signal peptide" evidence="9">
    <location>
        <begin position="1"/>
        <end position="23"/>
    </location>
</feature>
<dbReference type="InterPro" id="IPR008271">
    <property type="entry name" value="Ser/Thr_kinase_AS"/>
</dbReference>
<feature type="compositionally biased region" description="Low complexity" evidence="7">
    <location>
        <begin position="260"/>
        <end position="278"/>
    </location>
</feature>
<keyword evidence="5 6" id="KW-0067">ATP-binding</keyword>
<dbReference type="GO" id="GO:0005524">
    <property type="term" value="F:ATP binding"/>
    <property type="evidence" value="ECO:0007669"/>
    <property type="project" value="UniProtKB-UniRule"/>
</dbReference>
<evidence type="ECO:0000256" key="7">
    <source>
        <dbReference type="SAM" id="MobiDB-lite"/>
    </source>
</evidence>
<dbReference type="STRING" id="574566.I0YWA5"/>
<keyword evidence="3 6" id="KW-0547">Nucleotide-binding</keyword>
<feature type="region of interest" description="Disordered" evidence="7">
    <location>
        <begin position="260"/>
        <end position="280"/>
    </location>
</feature>
<keyword evidence="12" id="KW-1185">Reference proteome</keyword>
<dbReference type="AlphaFoldDB" id="I0YWA5"/>
<organism evidence="11 12">
    <name type="scientific">Coccomyxa subellipsoidea (strain C-169)</name>
    <name type="common">Green microalga</name>
    <dbReference type="NCBI Taxonomy" id="574566"/>
    <lineage>
        <taxon>Eukaryota</taxon>
        <taxon>Viridiplantae</taxon>
        <taxon>Chlorophyta</taxon>
        <taxon>core chlorophytes</taxon>
        <taxon>Trebouxiophyceae</taxon>
        <taxon>Trebouxiophyceae incertae sedis</taxon>
        <taxon>Coccomyxaceae</taxon>
        <taxon>Coccomyxa</taxon>
        <taxon>Coccomyxa subellipsoidea</taxon>
    </lineage>
</organism>
<evidence type="ECO:0000256" key="5">
    <source>
        <dbReference type="ARBA" id="ARBA00022840"/>
    </source>
</evidence>
<dbReference type="InterPro" id="IPR001245">
    <property type="entry name" value="Ser-Thr/Tyr_kinase_cat_dom"/>
</dbReference>
<dbReference type="PANTHER" id="PTHR44329">
    <property type="entry name" value="SERINE/THREONINE-PROTEIN KINASE TNNI3K-RELATED"/>
    <property type="match status" value="1"/>
</dbReference>
<reference evidence="11 12" key="1">
    <citation type="journal article" date="2012" name="Genome Biol.">
        <title>The genome of the polar eukaryotic microalga coccomyxa subellipsoidea reveals traits of cold adaptation.</title>
        <authorList>
            <person name="Blanc G."/>
            <person name="Agarkova I."/>
            <person name="Grimwood J."/>
            <person name="Kuo A."/>
            <person name="Brueggeman A."/>
            <person name="Dunigan D."/>
            <person name="Gurnon J."/>
            <person name="Ladunga I."/>
            <person name="Lindquist E."/>
            <person name="Lucas S."/>
            <person name="Pangilinan J."/>
            <person name="Proschold T."/>
            <person name="Salamov A."/>
            <person name="Schmutz J."/>
            <person name="Weeks D."/>
            <person name="Yamada T."/>
            <person name="Claverie J.M."/>
            <person name="Grigoriev I."/>
            <person name="Van Etten J."/>
            <person name="Lomsadze A."/>
            <person name="Borodovsky M."/>
        </authorList>
    </citation>
    <scope>NUCLEOTIDE SEQUENCE [LARGE SCALE GENOMIC DNA]</scope>
    <source>
        <strain evidence="11 12">C-169</strain>
    </source>
</reference>
<dbReference type="EMBL" id="AGSI01000009">
    <property type="protein sequence ID" value="EIE22674.1"/>
    <property type="molecule type" value="Genomic_DNA"/>
</dbReference>
<dbReference type="eggNOG" id="KOG0192">
    <property type="taxonomic scope" value="Eukaryota"/>
</dbReference>
<dbReference type="Gene3D" id="3.30.200.20">
    <property type="entry name" value="Phosphorylase Kinase, domain 1"/>
    <property type="match status" value="1"/>
</dbReference>
<feature type="binding site" evidence="6">
    <location>
        <position position="402"/>
    </location>
    <ligand>
        <name>ATP</name>
        <dbReference type="ChEBI" id="CHEBI:30616"/>
    </ligand>
</feature>
<dbReference type="InterPro" id="IPR017441">
    <property type="entry name" value="Protein_kinase_ATP_BS"/>
</dbReference>
<dbReference type="SUPFAM" id="SSF56112">
    <property type="entry name" value="Protein kinase-like (PK-like)"/>
    <property type="match status" value="1"/>
</dbReference>
<evidence type="ECO:0000313" key="11">
    <source>
        <dbReference type="EMBL" id="EIE22674.1"/>
    </source>
</evidence>
<feature type="domain" description="Protein kinase" evidence="10">
    <location>
        <begin position="375"/>
        <end position="700"/>
    </location>
</feature>
<keyword evidence="8" id="KW-0812">Transmembrane</keyword>
<protein>
    <submittedName>
        <fullName evidence="11">Kinase-like protein</fullName>
    </submittedName>
</protein>
<dbReference type="Pfam" id="PF00069">
    <property type="entry name" value="Pkinase"/>
    <property type="match status" value="1"/>
</dbReference>
<dbReference type="InterPro" id="IPR051681">
    <property type="entry name" value="Ser/Thr_Kinases-Pseudokinases"/>
</dbReference>
<name>I0YWA5_COCSC</name>
<dbReference type="KEGG" id="csl:COCSUDRAFT_66336"/>
<keyword evidence="9" id="KW-0732">Signal</keyword>
<dbReference type="PROSITE" id="PS50011">
    <property type="entry name" value="PROTEIN_KINASE_DOM"/>
    <property type="match status" value="1"/>
</dbReference>
<evidence type="ECO:0000256" key="8">
    <source>
        <dbReference type="SAM" id="Phobius"/>
    </source>
</evidence>
<dbReference type="GeneID" id="17040661"/>
<gene>
    <name evidence="11" type="ORF">COCSUDRAFT_66336</name>
</gene>
<keyword evidence="2" id="KW-0808">Transferase</keyword>
<accession>I0YWA5</accession>
<dbReference type="PRINTS" id="PR00109">
    <property type="entry name" value="TYRKINASE"/>
</dbReference>
<proteinExistence type="predicted"/>
<dbReference type="SMART" id="SM00220">
    <property type="entry name" value="S_TKc"/>
    <property type="match status" value="1"/>
</dbReference>
<evidence type="ECO:0000259" key="10">
    <source>
        <dbReference type="PROSITE" id="PS50011"/>
    </source>
</evidence>
<dbReference type="OrthoDB" id="1711006at2759"/>
<dbReference type="RefSeq" id="XP_005647218.1">
    <property type="nucleotide sequence ID" value="XM_005647161.1"/>
</dbReference>
<evidence type="ECO:0000256" key="2">
    <source>
        <dbReference type="ARBA" id="ARBA00022679"/>
    </source>
</evidence>
<dbReference type="InterPro" id="IPR000719">
    <property type="entry name" value="Prot_kinase_dom"/>
</dbReference>
<comment type="caution">
    <text evidence="11">The sequence shown here is derived from an EMBL/GenBank/DDBJ whole genome shotgun (WGS) entry which is preliminary data.</text>
</comment>
<dbReference type="Gene3D" id="1.10.510.10">
    <property type="entry name" value="Transferase(Phosphotransferase) domain 1"/>
    <property type="match status" value="1"/>
</dbReference>
<keyword evidence="8" id="KW-1133">Transmembrane helix</keyword>
<evidence type="ECO:0000256" key="6">
    <source>
        <dbReference type="PROSITE-ProRule" id="PRU10141"/>
    </source>
</evidence>
<dbReference type="PROSITE" id="PS00107">
    <property type="entry name" value="PROTEIN_KINASE_ATP"/>
    <property type="match status" value="1"/>
</dbReference>
<dbReference type="PROSITE" id="PS00108">
    <property type="entry name" value="PROTEIN_KINASE_ST"/>
    <property type="match status" value="1"/>
</dbReference>
<dbReference type="PANTHER" id="PTHR44329:SF214">
    <property type="entry name" value="PROTEIN KINASE DOMAIN-CONTAINING PROTEIN"/>
    <property type="match status" value="1"/>
</dbReference>
<dbReference type="InterPro" id="IPR011009">
    <property type="entry name" value="Kinase-like_dom_sf"/>
</dbReference>
<sequence>MGGGCSTTLVPLILCIFLLSAWCQPEDFVRVRDSFELAAALRNASLYSQNQTTSTTVLLQLHDWGATNVTQSSDYFTLDRKDWAVLGPVYIWPGQRVRLTAPGPQLTLDFAGMTAVIAQKQGSFLEIDGMIMRGFASRHILNRDVPLNYIIPNFGAWPSIVAEPGAQMKFTNVTTFFLDDDCSTWARDPRASPINLYLDNGGTLQSNVIAVLDGGVHGIDLPVNNAQGAQVGSVSLQYMDCRAICVQDPSSRAFEMLPSPTRAAPRPATATASAAASGGNSGRRRLWWVWLVVGLGALALGLLVGLGVLMLVLRRRRRQKEEEEKNAPLELAAMQGAKIASLESRSSLDGKVMDGVSLPEHWRKRWLGPLQGEQVEIGPLLGRGGYGKVYKGRWKSAMVAVKIVEHSHFPKDHPDRSPQSDPTSSDAKIAREMLLSTSISHPNIIATYKICTIRVGNVPDSGSLDSHEGSAEELRRRLSTGVKVEPSSVASSCNSAREAGSLLETWILMELADRGSLSDALRGGRFPTHDFTAIYRCLLDIASGVEYLHDSGLIHGDLKSANVLLKSTGTDARGFVCKLADFGLSRVLDHEKHTHISTQTYGTVAYMPPELLSDSRLTRSADIYSFGMLMWELISGEVPFDRMTVGQIFFAVVQEQQRPPIPEKGVPAPYLKLMQRCWNTDPKQRPEVPEVLAALKQQYKHHRATNISKSLSSPPESKRC</sequence>
<evidence type="ECO:0000256" key="9">
    <source>
        <dbReference type="SAM" id="SignalP"/>
    </source>
</evidence>
<keyword evidence="4" id="KW-0418">Kinase</keyword>
<dbReference type="Proteomes" id="UP000007264">
    <property type="component" value="Unassembled WGS sequence"/>
</dbReference>
<dbReference type="GO" id="GO:0004674">
    <property type="term" value="F:protein serine/threonine kinase activity"/>
    <property type="evidence" value="ECO:0007669"/>
    <property type="project" value="UniProtKB-KW"/>
</dbReference>
<evidence type="ECO:0000256" key="3">
    <source>
        <dbReference type="ARBA" id="ARBA00022741"/>
    </source>
</evidence>
<feature type="chain" id="PRO_5003636470" evidence="9">
    <location>
        <begin position="24"/>
        <end position="720"/>
    </location>
</feature>
<evidence type="ECO:0000313" key="12">
    <source>
        <dbReference type="Proteomes" id="UP000007264"/>
    </source>
</evidence>
<feature type="transmembrane region" description="Helical" evidence="8">
    <location>
        <begin position="287"/>
        <end position="313"/>
    </location>
</feature>
<evidence type="ECO:0000256" key="1">
    <source>
        <dbReference type="ARBA" id="ARBA00022527"/>
    </source>
</evidence>
<keyword evidence="1" id="KW-0723">Serine/threonine-protein kinase</keyword>